<name>B8I521_RUMCH</name>
<dbReference type="InterPro" id="IPR032466">
    <property type="entry name" value="Metal_Hydrolase"/>
</dbReference>
<keyword evidence="9" id="KW-1185">Reference proteome</keyword>
<dbReference type="GO" id="GO:0008880">
    <property type="term" value="F:glucuronate isomerase activity"/>
    <property type="evidence" value="ECO:0007669"/>
    <property type="project" value="UniProtKB-UniRule"/>
</dbReference>
<dbReference type="SUPFAM" id="SSF51556">
    <property type="entry name" value="Metallo-dependent hydrolases"/>
    <property type="match status" value="1"/>
</dbReference>
<evidence type="ECO:0000256" key="1">
    <source>
        <dbReference type="ARBA" id="ARBA00001165"/>
    </source>
</evidence>
<dbReference type="NCBIfam" id="NF002794">
    <property type="entry name" value="PRK02925.1"/>
    <property type="match status" value="1"/>
</dbReference>
<evidence type="ECO:0000256" key="2">
    <source>
        <dbReference type="ARBA" id="ARBA00004892"/>
    </source>
</evidence>
<evidence type="ECO:0000256" key="7">
    <source>
        <dbReference type="HAMAP-Rule" id="MF_00675"/>
    </source>
</evidence>
<dbReference type="EMBL" id="CP001348">
    <property type="protein sequence ID" value="ACL74601.1"/>
    <property type="molecule type" value="Genomic_DNA"/>
</dbReference>
<protein>
    <recommendedName>
        <fullName evidence="5 7">Uronate isomerase</fullName>
        <ecNumber evidence="4 7">5.3.1.12</ecNumber>
    </recommendedName>
    <alternativeName>
        <fullName evidence="7">Glucuronate isomerase</fullName>
    </alternativeName>
    <alternativeName>
        <fullName evidence="7">Uronic isomerase</fullName>
    </alternativeName>
</protein>
<evidence type="ECO:0000256" key="6">
    <source>
        <dbReference type="ARBA" id="ARBA00023235"/>
    </source>
</evidence>
<dbReference type="PANTHER" id="PTHR30068:SF4">
    <property type="entry name" value="URONATE ISOMERASE"/>
    <property type="match status" value="1"/>
</dbReference>
<organism evidence="8 9">
    <name type="scientific">Ruminiclostridium cellulolyticum (strain ATCC 35319 / DSM 5812 / JCM 6584 / H10)</name>
    <name type="common">Clostridium cellulolyticum</name>
    <dbReference type="NCBI Taxonomy" id="394503"/>
    <lineage>
        <taxon>Bacteria</taxon>
        <taxon>Bacillati</taxon>
        <taxon>Bacillota</taxon>
        <taxon>Clostridia</taxon>
        <taxon>Eubacteriales</taxon>
        <taxon>Oscillospiraceae</taxon>
        <taxon>Ruminiclostridium</taxon>
    </lineage>
</organism>
<dbReference type="OrthoDB" id="9766564at2"/>
<comment type="catalytic activity">
    <reaction evidence="1 7">
        <text>D-glucuronate = D-fructuronate</text>
        <dbReference type="Rhea" id="RHEA:13049"/>
        <dbReference type="ChEBI" id="CHEBI:58720"/>
        <dbReference type="ChEBI" id="CHEBI:59863"/>
        <dbReference type="EC" id="5.3.1.12"/>
    </reaction>
</comment>
<comment type="similarity">
    <text evidence="3 7">Belongs to the metallo-dependent hydrolases superfamily. Uronate isomerase family.</text>
</comment>
<dbReference type="eggNOG" id="COG1904">
    <property type="taxonomic scope" value="Bacteria"/>
</dbReference>
<comment type="pathway">
    <text evidence="2 7">Carbohydrate metabolism; pentose and glucuronate interconversion.</text>
</comment>
<dbReference type="Proteomes" id="UP000001349">
    <property type="component" value="Chromosome"/>
</dbReference>
<reference evidence="8 9" key="1">
    <citation type="submission" date="2009-01" db="EMBL/GenBank/DDBJ databases">
        <title>Complete sequence of Clostridium cellulolyticum H10.</title>
        <authorList>
            <consortium name="US DOE Joint Genome Institute"/>
            <person name="Lucas S."/>
            <person name="Copeland A."/>
            <person name="Lapidus A."/>
            <person name="Glavina del Rio T."/>
            <person name="Dalin E."/>
            <person name="Tice H."/>
            <person name="Bruce D."/>
            <person name="Goodwin L."/>
            <person name="Pitluck S."/>
            <person name="Chertkov O."/>
            <person name="Saunders E."/>
            <person name="Brettin T."/>
            <person name="Detter J.C."/>
            <person name="Han C."/>
            <person name="Larimer F."/>
            <person name="Land M."/>
            <person name="Hauser L."/>
            <person name="Kyrpides N."/>
            <person name="Ivanova N."/>
            <person name="Zhou J."/>
            <person name="Richardson P."/>
        </authorList>
    </citation>
    <scope>NUCLEOTIDE SEQUENCE [LARGE SCALE GENOMIC DNA]</scope>
    <source>
        <strain evidence="9">ATCC 35319 / DSM 5812 / JCM 6584 / H10</strain>
    </source>
</reference>
<evidence type="ECO:0000313" key="9">
    <source>
        <dbReference type="Proteomes" id="UP000001349"/>
    </source>
</evidence>
<dbReference type="KEGG" id="cce:Ccel_0214"/>
<sequence length="463" mass="53024">MLSNNFILSGKTAVSLYERYAKDAPVYDYHCHLCAKEIYEDEAFNDISSIWLGYDHYKWRTMRFAGVPEEYITGNGDGRTKFRVWAKTCERLIGSPLYHWANMELKTYFGVDEILKESNADRIYDHCNAKIKEEKLSPVKMIKASNVRLVCTTDDPVDSLEYHLLLGKNSEKGFDVFPTFRPDNVLKILNDNFIEYIRKLEATTKLKIITYQDMLNVLKNRIEFFRQAGCLLSDHSLESLVYLPTDIVEAGSIFLKRLNGEVITTHEAEKYKLYTLSFLARAYKEAGWAMQLHIGAIRSTNDNMLKKAGVDSGFDIMNDFQIAEPLAKLLNDMDKMNCLPKTILYTLNSKDNLVLSSLPHCFTEDGVPGKVQFGAAWWFNDHKEGITAHLKAIADQGMLAYFVGMLTDSRSFLSYVRHDYFRRILCSFVGDLVEKGEFADDDAILGEIVEGICFKNIVRYLGL</sequence>
<dbReference type="RefSeq" id="WP_012634666.1">
    <property type="nucleotide sequence ID" value="NC_011898.1"/>
</dbReference>
<dbReference type="STRING" id="394503.Ccel_0214"/>
<dbReference type="Gene3D" id="3.20.20.140">
    <property type="entry name" value="Metal-dependent hydrolases"/>
    <property type="match status" value="1"/>
</dbReference>
<gene>
    <name evidence="7" type="primary">uxaC</name>
    <name evidence="8" type="ordered locus">Ccel_0214</name>
</gene>
<accession>B8I521</accession>
<evidence type="ECO:0000256" key="5">
    <source>
        <dbReference type="ARBA" id="ARBA00020555"/>
    </source>
</evidence>
<dbReference type="GO" id="GO:0042840">
    <property type="term" value="P:D-glucuronate catabolic process"/>
    <property type="evidence" value="ECO:0007669"/>
    <property type="project" value="TreeGrafter"/>
</dbReference>
<dbReference type="AlphaFoldDB" id="B8I521"/>
<evidence type="ECO:0000313" key="8">
    <source>
        <dbReference type="EMBL" id="ACL74601.1"/>
    </source>
</evidence>
<dbReference type="UniPathway" id="UPA00246"/>
<dbReference type="Pfam" id="PF02614">
    <property type="entry name" value="UxaC"/>
    <property type="match status" value="1"/>
</dbReference>
<dbReference type="HAMAP" id="MF_00675">
    <property type="entry name" value="UxaC"/>
    <property type="match status" value="1"/>
</dbReference>
<dbReference type="GO" id="GO:0019698">
    <property type="term" value="P:D-galacturonate catabolic process"/>
    <property type="evidence" value="ECO:0007669"/>
    <property type="project" value="TreeGrafter"/>
</dbReference>
<dbReference type="EC" id="5.3.1.12" evidence="4 7"/>
<dbReference type="PANTHER" id="PTHR30068">
    <property type="entry name" value="URONATE ISOMERASE"/>
    <property type="match status" value="1"/>
</dbReference>
<dbReference type="Gene3D" id="1.10.2020.10">
    <property type="entry name" value="uronate isomerase, domain 2, chain A"/>
    <property type="match status" value="1"/>
</dbReference>
<proteinExistence type="inferred from homology"/>
<dbReference type="HOGENOM" id="CLU_044465_1_0_9"/>
<dbReference type="InterPro" id="IPR003766">
    <property type="entry name" value="Uronate_isomerase"/>
</dbReference>
<comment type="catalytic activity">
    <reaction evidence="7">
        <text>aldehydo-D-galacturonate = keto-D-tagaturonate</text>
        <dbReference type="Rhea" id="RHEA:27702"/>
        <dbReference type="ChEBI" id="CHEBI:12952"/>
        <dbReference type="ChEBI" id="CHEBI:17886"/>
    </reaction>
</comment>
<evidence type="ECO:0000256" key="3">
    <source>
        <dbReference type="ARBA" id="ARBA00008397"/>
    </source>
</evidence>
<keyword evidence="6 7" id="KW-0413">Isomerase</keyword>
<evidence type="ECO:0000256" key="4">
    <source>
        <dbReference type="ARBA" id="ARBA00012546"/>
    </source>
</evidence>